<keyword evidence="5" id="KW-0336">GPI-anchor</keyword>
<evidence type="ECO:0000256" key="11">
    <source>
        <dbReference type="SAM" id="SignalP"/>
    </source>
</evidence>
<feature type="non-terminal residue" evidence="13">
    <location>
        <position position="1"/>
    </location>
</feature>
<dbReference type="AlphaFoldDB" id="A0A3E2GZ09"/>
<feature type="region of interest" description="Disordered" evidence="10">
    <location>
        <begin position="452"/>
        <end position="581"/>
    </location>
</feature>
<evidence type="ECO:0000313" key="14">
    <source>
        <dbReference type="Proteomes" id="UP000258309"/>
    </source>
</evidence>
<dbReference type="Pfam" id="PF05730">
    <property type="entry name" value="CFEM"/>
    <property type="match status" value="1"/>
</dbReference>
<reference evidence="13 14" key="1">
    <citation type="submission" date="2018-05" db="EMBL/GenBank/DDBJ databases">
        <title>Draft genome sequence of Scytalidium lignicola DSM 105466, a ubiquitous saprotrophic fungus.</title>
        <authorList>
            <person name="Buettner E."/>
            <person name="Gebauer A.M."/>
            <person name="Hofrichter M."/>
            <person name="Liers C."/>
            <person name="Kellner H."/>
        </authorList>
    </citation>
    <scope>NUCLEOTIDE SEQUENCE [LARGE SCALE GENOMIC DNA]</scope>
    <source>
        <strain evidence="13 14">DSM 105466</strain>
    </source>
</reference>
<accession>A0A3E2GZ09</accession>
<dbReference type="Proteomes" id="UP000258309">
    <property type="component" value="Unassembled WGS sequence"/>
</dbReference>
<feature type="compositionally biased region" description="Low complexity" evidence="10">
    <location>
        <begin position="454"/>
        <end position="496"/>
    </location>
</feature>
<dbReference type="GO" id="GO:0005576">
    <property type="term" value="C:extracellular region"/>
    <property type="evidence" value="ECO:0007669"/>
    <property type="project" value="UniProtKB-SubCell"/>
</dbReference>
<evidence type="ECO:0000256" key="7">
    <source>
        <dbReference type="ARBA" id="ARBA00023157"/>
    </source>
</evidence>
<feature type="binding site" description="axial binding residue" evidence="9">
    <location>
        <position position="841"/>
    </location>
    <ligand>
        <name>heme</name>
        <dbReference type="ChEBI" id="CHEBI:30413"/>
    </ligand>
    <ligandPart>
        <name>Fe</name>
        <dbReference type="ChEBI" id="CHEBI:18248"/>
    </ligandPart>
</feature>
<keyword evidence="6 11" id="KW-0732">Signal</keyword>
<keyword evidence="5" id="KW-0325">Glycoprotein</keyword>
<evidence type="ECO:0000256" key="10">
    <source>
        <dbReference type="SAM" id="MobiDB-lite"/>
    </source>
</evidence>
<feature type="compositionally biased region" description="Low complexity" evidence="10">
    <location>
        <begin position="350"/>
        <end position="361"/>
    </location>
</feature>
<keyword evidence="14" id="KW-1185">Reference proteome</keyword>
<organism evidence="13 14">
    <name type="scientific">Scytalidium lignicola</name>
    <name type="common">Hyphomycete</name>
    <dbReference type="NCBI Taxonomy" id="5539"/>
    <lineage>
        <taxon>Eukaryota</taxon>
        <taxon>Fungi</taxon>
        <taxon>Dikarya</taxon>
        <taxon>Ascomycota</taxon>
        <taxon>Pezizomycotina</taxon>
        <taxon>Leotiomycetes</taxon>
        <taxon>Leotiomycetes incertae sedis</taxon>
        <taxon>Scytalidium</taxon>
    </lineage>
</organism>
<keyword evidence="5" id="KW-0472">Membrane</keyword>
<feature type="compositionally biased region" description="Low complexity" evidence="10">
    <location>
        <begin position="369"/>
        <end position="400"/>
    </location>
</feature>
<protein>
    <recommendedName>
        <fullName evidence="12">CFEM domain-containing protein</fullName>
    </recommendedName>
</protein>
<feature type="compositionally biased region" description="Low complexity" evidence="10">
    <location>
        <begin position="713"/>
        <end position="727"/>
    </location>
</feature>
<feature type="chain" id="PRO_5017750378" description="CFEM domain-containing protein" evidence="11">
    <location>
        <begin position="21"/>
        <end position="1052"/>
    </location>
</feature>
<keyword evidence="7" id="KW-1015">Disulfide bond</keyword>
<dbReference type="InterPro" id="IPR008427">
    <property type="entry name" value="Extracellular_membr_CFEM_dom"/>
</dbReference>
<feature type="compositionally biased region" description="Low complexity" evidence="10">
    <location>
        <begin position="691"/>
        <end position="707"/>
    </location>
</feature>
<evidence type="ECO:0000313" key="13">
    <source>
        <dbReference type="EMBL" id="RFU25973.1"/>
    </source>
</evidence>
<name>A0A3E2GZ09_SCYLI</name>
<keyword evidence="9" id="KW-0479">Metal-binding</keyword>
<comment type="similarity">
    <text evidence="3">Belongs to the RBT5 family.</text>
</comment>
<evidence type="ECO:0000256" key="5">
    <source>
        <dbReference type="ARBA" id="ARBA00022622"/>
    </source>
</evidence>
<dbReference type="OMA" id="YPMISCK"/>
<sequence>MKTSSLQLVALASGIHLAAATGWSNAAPFSCPGNTDNHCNPQQKSGWDFSSLPSGPFGSYSDFDFKGWSCKDSFGGGLKRDLISGRHFQDKCIAGVASPDKESCPSISCGGGGQVDAFSVTDIQVSVEFDCQLEFHYGMGDGSICKQTSSCSKSGSTVQNKQCGGAKNVTVVYPTGGSNHGKKPTCSVGIHSVGFDCSTGSKTVPPATTTVVGVSSQATPTSVFTPTSVAAVSTPVSSVGGVSSVPSAVSTPVSSVGGVSSIPSASVVSTAPVSSAPALSTPAFSSGGFFGNSSVPTGVQYTTSTIFSTSVSTIISCAPTVTNCPAHSTILTTVIVPVSTTVCPVTAAEGTSTGPAGSGPTPSGPAPSGPAGSGPSPSGSLPSGPAGSGPSSSGPVSSSAAPVQYTTSTIFSTSVSTIISCAPTVTNCPAHSTILTTVVVPVSTTICPVTATEGASTSTPAGPAGSGPTPSGSFPSGPAASGPAGSGPAPSGSFPSGPAPSGPAGSGPSPSGSFPSGPAGSGPAPSGAAPSGPVSSGLASGASSSVSVPSGPAPSGSAPSGSGPAPSGPAGSGPAPSSSAPVQYTTSTIFSTSVSTIISCAPTVTNCPAHSTILTTVVVPVSTTICPVTAAEGASTSAPAGSAPTGSSPSGPAGSGPAPSGSSPSGSFPSGPTPSGPAGNGPAPSGPAPVGPTSSGLASGASSSVPSGPAPSGPAGSGPASVGSASSSAAPVQYTTSTIFSTSVSTIISCAPTVTNCPAHSTILTTVVVPVSTTICPVTAAEGASTSAPAGPAPTGPAGSGPAPSATTSAGSAAPTAQCPGVLPQCLNTWIHTTGCKDNTDSSCYCPSSDFVTSVYDCLSAHGADADEVAAAQAYFQGICAPHVSSNPAIVTAASTVSANGGTPTNVPVTTIEVYTTLVVPCTESNGPTATTTTISTALTVPQVQFSTVTAAGAASTPAVALIPATTAAYVAPAAYSTPVSTAPITSLASPAPYTTPAYVASGITTVAVPSSNVTVSIPSSVPTEQQTNGASRSTFNAGAIGAIIMVALIAM</sequence>
<feature type="region of interest" description="Disordered" evidence="10">
    <location>
        <begin position="633"/>
        <end position="727"/>
    </location>
</feature>
<dbReference type="STRING" id="5539.A0A3E2GZ09"/>
<comment type="caution">
    <text evidence="13">The sequence shown here is derived from an EMBL/GenBank/DDBJ whole genome shotgun (WGS) entry which is preliminary data.</text>
</comment>
<feature type="compositionally biased region" description="Low complexity" evidence="10">
    <location>
        <begin position="502"/>
        <end position="581"/>
    </location>
</feature>
<feature type="region of interest" description="Disordered" evidence="10">
    <location>
        <begin position="349"/>
        <end position="400"/>
    </location>
</feature>
<evidence type="ECO:0000256" key="9">
    <source>
        <dbReference type="PROSITE-ProRule" id="PRU01356"/>
    </source>
</evidence>
<proteinExistence type="inferred from homology"/>
<evidence type="ECO:0000256" key="8">
    <source>
        <dbReference type="ARBA" id="ARBA00023288"/>
    </source>
</evidence>
<dbReference type="GO" id="GO:0098552">
    <property type="term" value="C:side of membrane"/>
    <property type="evidence" value="ECO:0007669"/>
    <property type="project" value="UniProtKB-KW"/>
</dbReference>
<evidence type="ECO:0000256" key="4">
    <source>
        <dbReference type="ARBA" id="ARBA00022525"/>
    </source>
</evidence>
<comment type="subcellular location">
    <subcellularLocation>
        <location evidence="1">Membrane</location>
        <topology evidence="1">Lipid-anchor</topology>
        <topology evidence="1">GPI-anchor</topology>
    </subcellularLocation>
    <subcellularLocation>
        <location evidence="2">Secreted</location>
    </subcellularLocation>
</comment>
<gene>
    <name evidence="13" type="ORF">B7463_g10357</name>
</gene>
<keyword evidence="4" id="KW-0964">Secreted</keyword>
<keyword evidence="9" id="KW-0349">Heme</keyword>
<comment type="caution">
    <text evidence="9">Lacks conserved residue(s) required for the propagation of feature annotation.</text>
</comment>
<dbReference type="PROSITE" id="PS52012">
    <property type="entry name" value="CFEM"/>
    <property type="match status" value="1"/>
</dbReference>
<dbReference type="GO" id="GO:0046872">
    <property type="term" value="F:metal ion binding"/>
    <property type="evidence" value="ECO:0007669"/>
    <property type="project" value="UniProtKB-UniRule"/>
</dbReference>
<feature type="compositionally biased region" description="Low complexity" evidence="10">
    <location>
        <begin position="796"/>
        <end position="812"/>
    </location>
</feature>
<evidence type="ECO:0000259" key="12">
    <source>
        <dbReference type="PROSITE" id="PS52012"/>
    </source>
</evidence>
<evidence type="ECO:0000256" key="3">
    <source>
        <dbReference type="ARBA" id="ARBA00010031"/>
    </source>
</evidence>
<evidence type="ECO:0000256" key="2">
    <source>
        <dbReference type="ARBA" id="ARBA00004613"/>
    </source>
</evidence>
<feature type="signal peptide" evidence="11">
    <location>
        <begin position="1"/>
        <end position="20"/>
    </location>
</feature>
<dbReference type="EMBL" id="NCSJ02000293">
    <property type="protein sequence ID" value="RFU25973.1"/>
    <property type="molecule type" value="Genomic_DNA"/>
</dbReference>
<feature type="compositionally biased region" description="Low complexity" evidence="10">
    <location>
        <begin position="633"/>
        <end position="670"/>
    </location>
</feature>
<keyword evidence="8" id="KW-0449">Lipoprotein</keyword>
<feature type="domain" description="CFEM" evidence="12">
    <location>
        <begin position="794"/>
        <end position="907"/>
    </location>
</feature>
<evidence type="ECO:0000256" key="6">
    <source>
        <dbReference type="ARBA" id="ARBA00022729"/>
    </source>
</evidence>
<keyword evidence="9" id="KW-0408">Iron</keyword>
<dbReference type="OrthoDB" id="5431405at2759"/>
<evidence type="ECO:0000256" key="1">
    <source>
        <dbReference type="ARBA" id="ARBA00004589"/>
    </source>
</evidence>
<feature type="non-terminal residue" evidence="13">
    <location>
        <position position="1052"/>
    </location>
</feature>
<feature type="region of interest" description="Disordered" evidence="10">
    <location>
        <begin position="783"/>
        <end position="812"/>
    </location>
</feature>